<feature type="site" description="Transition state stabilizer" evidence="7">
    <location>
        <position position="19"/>
    </location>
</feature>
<dbReference type="SUPFAM" id="SSF53448">
    <property type="entry name" value="Nucleotide-diphospho-sugar transferases"/>
    <property type="match status" value="1"/>
</dbReference>
<dbReference type="HAMAP" id="MF_00108">
    <property type="entry name" value="IspD"/>
    <property type="match status" value="1"/>
</dbReference>
<keyword evidence="6 7" id="KW-0414">Isoprene biosynthesis</keyword>
<feature type="site" description="Positions MEP for the nucleophilic attack" evidence="7">
    <location>
        <position position="156"/>
    </location>
</feature>
<comment type="catalytic activity">
    <reaction evidence="1 7">
        <text>2-C-methyl-D-erythritol 4-phosphate + CTP + H(+) = 4-CDP-2-C-methyl-D-erythritol + diphosphate</text>
        <dbReference type="Rhea" id="RHEA:13429"/>
        <dbReference type="ChEBI" id="CHEBI:15378"/>
        <dbReference type="ChEBI" id="CHEBI:33019"/>
        <dbReference type="ChEBI" id="CHEBI:37563"/>
        <dbReference type="ChEBI" id="CHEBI:57823"/>
        <dbReference type="ChEBI" id="CHEBI:58262"/>
        <dbReference type="EC" id="2.7.7.60"/>
    </reaction>
</comment>
<dbReference type="Proteomes" id="UP001519342">
    <property type="component" value="Unassembled WGS sequence"/>
</dbReference>
<dbReference type="PANTHER" id="PTHR32125">
    <property type="entry name" value="2-C-METHYL-D-ERYTHRITOL 4-PHOSPHATE CYTIDYLYLTRANSFERASE, CHLOROPLASTIC"/>
    <property type="match status" value="1"/>
</dbReference>
<dbReference type="CDD" id="cd02516">
    <property type="entry name" value="CDP-ME_synthetase"/>
    <property type="match status" value="1"/>
</dbReference>
<dbReference type="NCBIfam" id="TIGR00453">
    <property type="entry name" value="ispD"/>
    <property type="match status" value="1"/>
</dbReference>
<dbReference type="InterPro" id="IPR001228">
    <property type="entry name" value="IspD"/>
</dbReference>
<dbReference type="GO" id="GO:0050518">
    <property type="term" value="F:2-C-methyl-D-erythritol 4-phosphate cytidylyltransferase activity"/>
    <property type="evidence" value="ECO:0007669"/>
    <property type="project" value="UniProtKB-EC"/>
</dbReference>
<comment type="caution">
    <text evidence="8">The sequence shown here is derived from an EMBL/GenBank/DDBJ whole genome shotgun (WGS) entry which is preliminary data.</text>
</comment>
<keyword evidence="9" id="KW-1185">Reference proteome</keyword>
<dbReference type="InterPro" id="IPR050088">
    <property type="entry name" value="IspD/TarI_cytidylyltransf_bact"/>
</dbReference>
<evidence type="ECO:0000256" key="7">
    <source>
        <dbReference type="HAMAP-Rule" id="MF_00108"/>
    </source>
</evidence>
<dbReference type="InterPro" id="IPR029044">
    <property type="entry name" value="Nucleotide-diphossugar_trans"/>
</dbReference>
<organism evidence="8 9">
    <name type="scientific">Sedimentibacter acidaminivorans</name>
    <dbReference type="NCBI Taxonomy" id="913099"/>
    <lineage>
        <taxon>Bacteria</taxon>
        <taxon>Bacillati</taxon>
        <taxon>Bacillota</taxon>
        <taxon>Tissierellia</taxon>
        <taxon>Sedimentibacter</taxon>
    </lineage>
</organism>
<evidence type="ECO:0000313" key="9">
    <source>
        <dbReference type="Proteomes" id="UP001519342"/>
    </source>
</evidence>
<comment type="pathway">
    <text evidence="2 7">Isoprenoid biosynthesis; isopentenyl diphosphate biosynthesis via DXP pathway; isopentenyl diphosphate from 1-deoxy-D-xylulose 5-phosphate: step 2/6.</text>
</comment>
<comment type="similarity">
    <text evidence="3 7">Belongs to the IspD/TarI cytidylyltransferase family. IspD subfamily.</text>
</comment>
<accession>A0ABS4GDB2</accession>
<keyword evidence="4 7" id="KW-0808">Transferase</keyword>
<dbReference type="EC" id="2.7.7.60" evidence="7"/>
<keyword evidence="5 7" id="KW-0548">Nucleotidyltransferase</keyword>
<dbReference type="InterPro" id="IPR018294">
    <property type="entry name" value="ISPD_synthase_CS"/>
</dbReference>
<evidence type="ECO:0000256" key="2">
    <source>
        <dbReference type="ARBA" id="ARBA00004787"/>
    </source>
</evidence>
<sequence>MYIDKKVTAIIVAAGRGTRMNSETPKQYMTIAGKTILDSTIYKFEKSNYVDEIILVVNKEELEYVRINIACDYEKIVKVLGGGKTRTESVYEGVKMASKSGGIILIHDGVRPFVSYKLINTCVENAYRYKSCVPAIDVVDTVKVVEEGFVKDTLDRKKLKAVQTPQAFDCYLIRECYDMAINESKDVNFTDDASIVEFYGHKVKVVDGLSRNIKITTPLDLKIAEILATVY</sequence>
<evidence type="ECO:0000256" key="5">
    <source>
        <dbReference type="ARBA" id="ARBA00022695"/>
    </source>
</evidence>
<dbReference type="Gene3D" id="3.90.550.10">
    <property type="entry name" value="Spore Coat Polysaccharide Biosynthesis Protein SpsA, Chain A"/>
    <property type="match status" value="1"/>
</dbReference>
<gene>
    <name evidence="7" type="primary">ispD</name>
    <name evidence="8" type="ORF">J2Z76_001549</name>
</gene>
<evidence type="ECO:0000256" key="6">
    <source>
        <dbReference type="ARBA" id="ARBA00023229"/>
    </source>
</evidence>
<name>A0ABS4GDB2_9FIRM</name>
<evidence type="ECO:0000313" key="8">
    <source>
        <dbReference type="EMBL" id="MBP1925688.1"/>
    </source>
</evidence>
<dbReference type="EMBL" id="JAGGKS010000004">
    <property type="protein sequence ID" value="MBP1925688.1"/>
    <property type="molecule type" value="Genomic_DNA"/>
</dbReference>
<feature type="site" description="Positions MEP for the nucleophilic attack" evidence="7">
    <location>
        <position position="214"/>
    </location>
</feature>
<proteinExistence type="inferred from homology"/>
<comment type="function">
    <text evidence="7">Catalyzes the formation of 4-diphosphocytidyl-2-C-methyl-D-erythritol from CTP and 2-C-methyl-D-erythritol 4-phosphate (MEP).</text>
</comment>
<reference evidence="8 9" key="1">
    <citation type="submission" date="2021-03" db="EMBL/GenBank/DDBJ databases">
        <title>Genomic Encyclopedia of Type Strains, Phase IV (KMG-IV): sequencing the most valuable type-strain genomes for metagenomic binning, comparative biology and taxonomic classification.</title>
        <authorList>
            <person name="Goeker M."/>
        </authorList>
    </citation>
    <scope>NUCLEOTIDE SEQUENCE [LARGE SCALE GENOMIC DNA]</scope>
    <source>
        <strain evidence="8 9">DSM 24004</strain>
    </source>
</reference>
<dbReference type="Pfam" id="PF01128">
    <property type="entry name" value="IspD"/>
    <property type="match status" value="1"/>
</dbReference>
<dbReference type="PANTHER" id="PTHR32125:SF4">
    <property type="entry name" value="2-C-METHYL-D-ERYTHRITOL 4-PHOSPHATE CYTIDYLYLTRANSFERASE, CHLOROPLASTIC"/>
    <property type="match status" value="1"/>
</dbReference>
<evidence type="ECO:0000256" key="4">
    <source>
        <dbReference type="ARBA" id="ARBA00022679"/>
    </source>
</evidence>
<feature type="site" description="Transition state stabilizer" evidence="7">
    <location>
        <position position="26"/>
    </location>
</feature>
<dbReference type="InterPro" id="IPR034683">
    <property type="entry name" value="IspD/TarI"/>
</dbReference>
<dbReference type="RefSeq" id="WP_209511435.1">
    <property type="nucleotide sequence ID" value="NZ_JAGGKS010000004.1"/>
</dbReference>
<dbReference type="PROSITE" id="PS01295">
    <property type="entry name" value="ISPD"/>
    <property type="match status" value="1"/>
</dbReference>
<evidence type="ECO:0000256" key="3">
    <source>
        <dbReference type="ARBA" id="ARBA00009789"/>
    </source>
</evidence>
<evidence type="ECO:0000256" key="1">
    <source>
        <dbReference type="ARBA" id="ARBA00001282"/>
    </source>
</evidence>
<protein>
    <recommendedName>
        <fullName evidence="7">2-C-methyl-D-erythritol 4-phosphate cytidylyltransferase</fullName>
        <ecNumber evidence="7">2.7.7.60</ecNumber>
    </recommendedName>
    <alternativeName>
        <fullName evidence="7">4-diphosphocytidyl-2C-methyl-D-erythritol synthase</fullName>
    </alternativeName>
    <alternativeName>
        <fullName evidence="7">MEP cytidylyltransferase</fullName>
        <shortName evidence="7">MCT</shortName>
    </alternativeName>
</protein>